<dbReference type="Gene3D" id="3.30.70.100">
    <property type="match status" value="1"/>
</dbReference>
<dbReference type="CDD" id="cd14785">
    <property type="entry name" value="V-ATPase_C"/>
    <property type="match status" value="1"/>
</dbReference>
<evidence type="ECO:0000256" key="3">
    <source>
        <dbReference type="ARBA" id="ARBA00022781"/>
    </source>
</evidence>
<dbReference type="PANTHER" id="PTHR10137:SF0">
    <property type="entry name" value="V-TYPE PROTON ATPASE SUBUNIT C"/>
    <property type="match status" value="1"/>
</dbReference>
<keyword evidence="4 5" id="KW-0406">Ion transport</keyword>
<name>A0AA35SBW4_GEOBA</name>
<keyword evidence="3 5" id="KW-0375">Hydrogen ion transport</keyword>
<dbReference type="GO" id="GO:0005765">
    <property type="term" value="C:lysosomal membrane"/>
    <property type="evidence" value="ECO:0007669"/>
    <property type="project" value="TreeGrafter"/>
</dbReference>
<dbReference type="EMBL" id="CASHTH010002206">
    <property type="protein sequence ID" value="CAI8026272.1"/>
    <property type="molecule type" value="Genomic_DNA"/>
</dbReference>
<dbReference type="AlphaFoldDB" id="A0AA35SBW4"/>
<dbReference type="Gene3D" id="3.30.70.1180">
    <property type="entry name" value="Vacuolar atp synthase subunit c, domain 1"/>
    <property type="match status" value="1"/>
</dbReference>
<dbReference type="GO" id="GO:0000221">
    <property type="term" value="C:vacuolar proton-transporting V-type ATPase, V1 domain"/>
    <property type="evidence" value="ECO:0007669"/>
    <property type="project" value="TreeGrafter"/>
</dbReference>
<evidence type="ECO:0000256" key="1">
    <source>
        <dbReference type="ARBA" id="ARBA00006138"/>
    </source>
</evidence>
<evidence type="ECO:0000313" key="7">
    <source>
        <dbReference type="Proteomes" id="UP001174909"/>
    </source>
</evidence>
<keyword evidence="7" id="KW-1185">Reference proteome</keyword>
<comment type="subunit">
    <text evidence="5">V-ATPase is a heteromultimeric enzyme made up of two complexes: the ATP-hydrolytic V1 complex and the proton translocation V0 complex. The V1 complex consists of three catalytic AB heterodimers that form a heterohexamer, three peripheral stalks each consisting of EG heterodimers, one central rotor including subunits D and F, and the regulatory subunits C and H. The proton translocation complex V0 consists of the proton transport subunit a, a ring of proteolipid subunits c9c'', rotary subunit d, subunits e and f, and two accessory subunits.</text>
</comment>
<reference evidence="6" key="1">
    <citation type="submission" date="2023-03" db="EMBL/GenBank/DDBJ databases">
        <authorList>
            <person name="Steffen K."/>
            <person name="Cardenas P."/>
        </authorList>
    </citation>
    <scope>NUCLEOTIDE SEQUENCE</scope>
</reference>
<sequence length="358" mass="41424">MEEFWLISAPGEPTPKKMWEHIREKTKELSASHKFGLPEMQMAQYMADILGDEVKERLAENLLVGPNKLPMENFLTRFTWDGAKFPLRQPLLNIVEGLVSQIDGDLKQKSQAYNQLRQNLQAIERKETGNLMTRSLVDVVRKEHFVLNSEYLITLLVVVPKVMYKEWSAVYEKLTDMIVPRSSVLVHEDAEYGLYSVTMFHKSGSTHPGAVLCFLQHRFIVRDFTYDPKAIAQERHEKSKLEMQLKKQFGPLMNWLKVNFSQAFSAWIHLKALRVFTESVLRYSLPVNFQAVVMKPNKKAQKKLTETLNQLYGHLDSRFIESEAEQIDMPGLAGLGQQDYHPYVFFKVNLNLLEKSSS</sequence>
<accession>A0AA35SBW4</accession>
<comment type="similarity">
    <text evidence="1 5">Belongs to the V-ATPase C subunit family.</text>
</comment>
<dbReference type="InterPro" id="IPR036132">
    <property type="entry name" value="Vac_ATP_synth_c_sf"/>
</dbReference>
<comment type="function">
    <text evidence="5">Subunit of the V1 complex of vacuolar(H+)-ATPase (V-ATPase), a multisubunit enzyme composed of a peripheral complex (V1) that hydrolyzes ATP and a membrane integral complex (V0) that translocates protons. V-ATPase is responsible for acidifying and maintaining the pH of intracellular compartments and in some cell types, is targeted to the plasma membrane, where it is responsible for acidifying the extracellular environment. Subunit C is necessary for the assembly of the catalytic sector of the enzyme and is likely to have a specific function in its catalytic activity.</text>
</comment>
<evidence type="ECO:0000256" key="4">
    <source>
        <dbReference type="ARBA" id="ARBA00023065"/>
    </source>
</evidence>
<keyword evidence="2 5" id="KW-0813">Transport</keyword>
<dbReference type="PANTHER" id="PTHR10137">
    <property type="entry name" value="V-TYPE PROTON ATPASE SUBUNIT C"/>
    <property type="match status" value="1"/>
</dbReference>
<dbReference type="FunFam" id="3.30.70.100:FF:000002">
    <property type="entry name" value="V-type proton ATPase subunit C"/>
    <property type="match status" value="1"/>
</dbReference>
<dbReference type="GO" id="GO:0046961">
    <property type="term" value="F:proton-transporting ATPase activity, rotational mechanism"/>
    <property type="evidence" value="ECO:0007669"/>
    <property type="project" value="InterPro"/>
</dbReference>
<dbReference type="SUPFAM" id="SSF118203">
    <property type="entry name" value="Vacuolar ATP synthase subunit C"/>
    <property type="match status" value="1"/>
</dbReference>
<comment type="caution">
    <text evidence="6">The sequence shown here is derived from an EMBL/GenBank/DDBJ whole genome shotgun (WGS) entry which is preliminary data.</text>
</comment>
<evidence type="ECO:0000313" key="6">
    <source>
        <dbReference type="EMBL" id="CAI8026272.1"/>
    </source>
</evidence>
<gene>
    <name evidence="6" type="ORF">GBAR_LOCUS15104</name>
</gene>
<dbReference type="InterPro" id="IPR004907">
    <property type="entry name" value="ATPase_V1-cplx_csu"/>
</dbReference>
<dbReference type="Pfam" id="PF03223">
    <property type="entry name" value="V-ATPase_C"/>
    <property type="match status" value="1"/>
</dbReference>
<evidence type="ECO:0000256" key="5">
    <source>
        <dbReference type="RuleBase" id="RU364010"/>
    </source>
</evidence>
<protein>
    <recommendedName>
        <fullName evidence="5">V-type proton ATPase subunit C</fullName>
    </recommendedName>
</protein>
<dbReference type="Proteomes" id="UP001174909">
    <property type="component" value="Unassembled WGS sequence"/>
</dbReference>
<proteinExistence type="inferred from homology"/>
<organism evidence="6 7">
    <name type="scientific">Geodia barretti</name>
    <name type="common">Barrett's horny sponge</name>
    <dbReference type="NCBI Taxonomy" id="519541"/>
    <lineage>
        <taxon>Eukaryota</taxon>
        <taxon>Metazoa</taxon>
        <taxon>Porifera</taxon>
        <taxon>Demospongiae</taxon>
        <taxon>Heteroscleromorpha</taxon>
        <taxon>Tetractinellida</taxon>
        <taxon>Astrophorina</taxon>
        <taxon>Geodiidae</taxon>
        <taxon>Geodia</taxon>
    </lineage>
</organism>
<evidence type="ECO:0000256" key="2">
    <source>
        <dbReference type="ARBA" id="ARBA00022448"/>
    </source>
</evidence>